<proteinExistence type="predicted"/>
<comment type="caution">
    <text evidence="1">The sequence shown here is derived from an EMBL/GenBank/DDBJ whole genome shotgun (WGS) entry which is preliminary data.</text>
</comment>
<dbReference type="Proteomes" id="UP000480222">
    <property type="component" value="Unassembled WGS sequence"/>
</dbReference>
<evidence type="ECO:0000313" key="2">
    <source>
        <dbReference type="Proteomes" id="UP000480222"/>
    </source>
</evidence>
<protein>
    <submittedName>
        <fullName evidence="1">Uncharacterized protein</fullName>
    </submittedName>
</protein>
<dbReference type="AlphaFoldDB" id="A0A1X4KHR0"/>
<sequence length="71" mass="7531">MKGLSLGAVMIGVTLLVVLNVSQKVTGFWQETDMSVQGGAFRVVATYKNQCREGDKGNASCNANLVLLRAA</sequence>
<organism evidence="1 2">
    <name type="scientific">Corynebacterium diphtheriae</name>
    <dbReference type="NCBI Taxonomy" id="1717"/>
    <lineage>
        <taxon>Bacteria</taxon>
        <taxon>Bacillati</taxon>
        <taxon>Actinomycetota</taxon>
        <taxon>Actinomycetes</taxon>
        <taxon>Mycobacteriales</taxon>
        <taxon>Corynebacteriaceae</taxon>
        <taxon>Corynebacterium</taxon>
    </lineage>
</organism>
<name>A0A1X4KHR0_CORDP</name>
<reference evidence="1 2" key="1">
    <citation type="submission" date="2020-02" db="EMBL/GenBank/DDBJ databases">
        <authorList>
            <person name="Brisse S."/>
        </authorList>
    </citation>
    <scope>NUCLEOTIDE SEQUENCE [LARGE SCALE GENOMIC DNA]</scope>
    <source>
        <strain evidence="1">CIP107547</strain>
    </source>
</reference>
<accession>A0A1X4KHR0</accession>
<gene>
    <name evidence="1" type="ORF">CIP107547_01102</name>
</gene>
<evidence type="ECO:0000313" key="1">
    <source>
        <dbReference type="EMBL" id="CAB0597996.1"/>
    </source>
</evidence>
<dbReference type="EMBL" id="CADDAV010000014">
    <property type="protein sequence ID" value="CAB0597996.1"/>
    <property type="molecule type" value="Genomic_DNA"/>
</dbReference>